<dbReference type="GO" id="GO:0016853">
    <property type="term" value="F:isomerase activity"/>
    <property type="evidence" value="ECO:0007669"/>
    <property type="project" value="UniProtKB-KW"/>
</dbReference>
<name>A0A1G7MI01_9BACT</name>
<dbReference type="OrthoDB" id="1118217at2"/>
<dbReference type="Pfam" id="PF00578">
    <property type="entry name" value="AhpC-TSA"/>
    <property type="match status" value="1"/>
</dbReference>
<evidence type="ECO:0000259" key="2">
    <source>
        <dbReference type="PROSITE" id="PS51352"/>
    </source>
</evidence>
<gene>
    <name evidence="3" type="ORF">SAMN04487996_111276</name>
</gene>
<dbReference type="InterPro" id="IPR036249">
    <property type="entry name" value="Thioredoxin-like_sf"/>
</dbReference>
<accession>A0A1G7MI01</accession>
<dbReference type="GO" id="GO:0016209">
    <property type="term" value="F:antioxidant activity"/>
    <property type="evidence" value="ECO:0007669"/>
    <property type="project" value="InterPro"/>
</dbReference>
<keyword evidence="3" id="KW-0413">Isomerase</keyword>
<dbReference type="PROSITE" id="PS00194">
    <property type="entry name" value="THIOREDOXIN_1"/>
    <property type="match status" value="1"/>
</dbReference>
<evidence type="ECO:0000256" key="1">
    <source>
        <dbReference type="ARBA" id="ARBA00023284"/>
    </source>
</evidence>
<dbReference type="CDD" id="cd02966">
    <property type="entry name" value="TlpA_like_family"/>
    <property type="match status" value="1"/>
</dbReference>
<dbReference type="AlphaFoldDB" id="A0A1G7MI01"/>
<evidence type="ECO:0000313" key="3">
    <source>
        <dbReference type="EMBL" id="SDF61327.1"/>
    </source>
</evidence>
<dbReference type="InterPro" id="IPR000866">
    <property type="entry name" value="AhpC/TSA"/>
</dbReference>
<sequence>MFMKTVLSSLGRIVPYLFYLAFVYFLMCLWRPAKAQSAGALQIGDTLPEVTVSRVMNMNSSTVKLSDFKGKLLIIDFWATWCAPCVTMLPRIDSLQKQFEGKAYFLSVTSEPESKVTAFLDKYARRHGKRIQLPTVVGDTLLHKLFYHSSIPHYVWIDESGVVRAVTEMGEITAPKINAFLAKNAVLTQKQDEQRTAYSAEKPFLAGSNGGDGARLIYHSVLSKYVPGIPGGFSWKIDSLSGRRITITNCARIWLYRIAYGKPGGWFHESNVRLVTRDSLKLSSQLYGERYLDWMRDGNGFCYEIIVPASFQQKTNELMQGQLRDFFPQYTAEVVCEKRQSLALVRLGAGGVIESGGGAPVLEIGRMGWKVRNVSPARLVARLNQLQSHKLTIVDQTGLNAPIDMDVEAGLSDIEAMNRQLSRFGLAFVEKQTEQEVLVISDKN</sequence>
<dbReference type="SUPFAM" id="SSF52833">
    <property type="entry name" value="Thioredoxin-like"/>
    <property type="match status" value="1"/>
</dbReference>
<organism evidence="3 4">
    <name type="scientific">Dyadobacter soli</name>
    <dbReference type="NCBI Taxonomy" id="659014"/>
    <lineage>
        <taxon>Bacteria</taxon>
        <taxon>Pseudomonadati</taxon>
        <taxon>Bacteroidota</taxon>
        <taxon>Cytophagia</taxon>
        <taxon>Cytophagales</taxon>
        <taxon>Spirosomataceae</taxon>
        <taxon>Dyadobacter</taxon>
    </lineage>
</organism>
<dbReference type="Proteomes" id="UP000198748">
    <property type="component" value="Unassembled WGS sequence"/>
</dbReference>
<dbReference type="GO" id="GO:0016491">
    <property type="term" value="F:oxidoreductase activity"/>
    <property type="evidence" value="ECO:0007669"/>
    <property type="project" value="InterPro"/>
</dbReference>
<dbReference type="STRING" id="659014.SAMN04487996_111276"/>
<dbReference type="PROSITE" id="PS51352">
    <property type="entry name" value="THIOREDOXIN_2"/>
    <property type="match status" value="1"/>
</dbReference>
<dbReference type="InterPro" id="IPR050553">
    <property type="entry name" value="Thioredoxin_ResA/DsbE_sf"/>
</dbReference>
<dbReference type="PANTHER" id="PTHR42852:SF17">
    <property type="entry name" value="THIOREDOXIN-LIKE PROTEIN HI_1115"/>
    <property type="match status" value="1"/>
</dbReference>
<dbReference type="InterPro" id="IPR017937">
    <property type="entry name" value="Thioredoxin_CS"/>
</dbReference>
<proteinExistence type="predicted"/>
<dbReference type="Gene3D" id="3.40.30.10">
    <property type="entry name" value="Glutaredoxin"/>
    <property type="match status" value="1"/>
</dbReference>
<evidence type="ECO:0000313" key="4">
    <source>
        <dbReference type="Proteomes" id="UP000198748"/>
    </source>
</evidence>
<dbReference type="PANTHER" id="PTHR42852">
    <property type="entry name" value="THIOL:DISULFIDE INTERCHANGE PROTEIN DSBE"/>
    <property type="match status" value="1"/>
</dbReference>
<keyword evidence="1" id="KW-0676">Redox-active center</keyword>
<reference evidence="4" key="1">
    <citation type="submission" date="2016-10" db="EMBL/GenBank/DDBJ databases">
        <authorList>
            <person name="Varghese N."/>
            <person name="Submissions S."/>
        </authorList>
    </citation>
    <scope>NUCLEOTIDE SEQUENCE [LARGE SCALE GENOMIC DNA]</scope>
    <source>
        <strain evidence="4">DSM 25329</strain>
    </source>
</reference>
<dbReference type="EMBL" id="FNAN01000011">
    <property type="protein sequence ID" value="SDF61327.1"/>
    <property type="molecule type" value="Genomic_DNA"/>
</dbReference>
<keyword evidence="4" id="KW-1185">Reference proteome</keyword>
<dbReference type="InterPro" id="IPR013766">
    <property type="entry name" value="Thioredoxin_domain"/>
</dbReference>
<protein>
    <submittedName>
        <fullName evidence="3">Thiol-disulfide isomerase or thioredoxin</fullName>
    </submittedName>
</protein>
<feature type="domain" description="Thioredoxin" evidence="2">
    <location>
        <begin position="41"/>
        <end position="186"/>
    </location>
</feature>